<evidence type="ECO:0000313" key="1">
    <source>
        <dbReference type="EMBL" id="EKN43391.1"/>
    </source>
</evidence>
<accession>M1ZV71</accession>
<dbReference type="AlphaFoldDB" id="M1ZV71"/>
<sequence length="76" mass="9562">NSTNNYYKKIILLSNTYINKEEYEQYCDYGIIKGINFRNLRTDYKKLKEKGEYYNKFDKTKKFFFRKRFCFVYSRE</sequence>
<organism evidence="1 2">
    <name type="scientific">Clostridium botulinum CFSAN001627</name>
    <dbReference type="NCBI Taxonomy" id="1232189"/>
    <lineage>
        <taxon>Bacteria</taxon>
        <taxon>Bacillati</taxon>
        <taxon>Bacillota</taxon>
        <taxon>Clostridia</taxon>
        <taxon>Eubacteriales</taxon>
        <taxon>Clostridiaceae</taxon>
        <taxon>Clostridium</taxon>
    </lineage>
</organism>
<comment type="caution">
    <text evidence="1">The sequence shown here is derived from an EMBL/GenBank/DDBJ whole genome shotgun (WGS) entry which is preliminary data.</text>
</comment>
<evidence type="ECO:0000313" key="2">
    <source>
        <dbReference type="Proteomes" id="UP000011944"/>
    </source>
</evidence>
<proteinExistence type="predicted"/>
<name>M1ZV71_CLOBO</name>
<dbReference type="EMBL" id="AMXI01000050">
    <property type="protein sequence ID" value="EKN43391.1"/>
    <property type="molecule type" value="Genomic_DNA"/>
</dbReference>
<protein>
    <submittedName>
        <fullName evidence="1">Uncharacterized protein</fullName>
    </submittedName>
</protein>
<reference evidence="1 2" key="1">
    <citation type="submission" date="2012-10" db="EMBL/GenBank/DDBJ databases">
        <authorList>
            <person name="Strain E.A."/>
            <person name="Brown E."/>
            <person name="Allard M.W."/>
            <person name="Gonzalez-Escalona N."/>
            <person name="Timme R."/>
        </authorList>
    </citation>
    <scope>NUCLEOTIDE SEQUENCE [LARGE SCALE GENOMIC DNA]</scope>
    <source>
        <strain evidence="1 2">CFSAN001627</strain>
    </source>
</reference>
<dbReference type="PATRIC" id="fig|1232189.3.peg.127"/>
<reference evidence="1 2" key="2">
    <citation type="submission" date="2013-03" db="EMBL/GenBank/DDBJ databases">
        <title>Diversity in Clostridium botulinum.</title>
        <authorList>
            <person name="Timme R.E."/>
            <person name="Allard M."/>
            <person name="Luo Y."/>
            <person name="Strain E."/>
            <person name="Gonzalez-Escalona N."/>
            <person name="Brown E."/>
        </authorList>
    </citation>
    <scope>NUCLEOTIDE SEQUENCE [LARGE SCALE GENOMIC DNA]</scope>
    <source>
        <strain evidence="1 2">CFSAN001627</strain>
    </source>
</reference>
<feature type="non-terminal residue" evidence="1">
    <location>
        <position position="1"/>
    </location>
</feature>
<gene>
    <name evidence="1" type="ORF">CFSAN001627_00812</name>
</gene>
<dbReference type="Proteomes" id="UP000011944">
    <property type="component" value="Unassembled WGS sequence"/>
</dbReference>